<keyword evidence="4" id="KW-1185">Reference proteome</keyword>
<feature type="region of interest" description="Disordered" evidence="2">
    <location>
        <begin position="479"/>
        <end position="503"/>
    </location>
</feature>
<comment type="caution">
    <text evidence="3">The sequence shown here is derived from an EMBL/GenBank/DDBJ whole genome shotgun (WGS) entry which is preliminary data.</text>
</comment>
<feature type="compositionally biased region" description="Polar residues" evidence="2">
    <location>
        <begin position="393"/>
        <end position="402"/>
    </location>
</feature>
<evidence type="ECO:0000256" key="2">
    <source>
        <dbReference type="SAM" id="MobiDB-lite"/>
    </source>
</evidence>
<proteinExistence type="predicted"/>
<dbReference type="EMBL" id="CCBN010000006">
    <property type="protein sequence ID" value="CDO53860.1"/>
    <property type="molecule type" value="Genomic_DNA"/>
</dbReference>
<sequence>MTTLGTEETVLSTYIAAHKLDAILAAPGIAGTAAAGNKESIPCDQCAPLVATLETQLRTAAELGQVLLARHSAQAAAAQHAARRHADAETALKEMELARVRAENDCDTAERAQKAALGRVHRLEREMELMVVQYERLERTTETMNDNSDCTDFTRTDSHVAAILPKAHSTKLVDSLVSENSNLQATIIDLREQLLAARDEINALRNECDAISRTKEVHHHHHHLHVNGDSDSQLPAGMPPGGSQFHLNKSRKVLRKFVSQESGLNTTTTIFEQDEGEAPKQFLIDSPEPILSPAIDYDSDEEDIPYSPFPILKRSTSYDSIFSTLTTHDSDISMPTQLAYPASMYTLARPALINRQTSTATVSTAGREVSAELTRSTGLNRQKSRMILHQHHYNTTNTSGGSKTKVEPSPKRSTSMGSMWSAMLFRNKTSAPVVSKPAPKAVPPPSASVDMLTPPTVAGLRRTTLPIASPNFIYPQTTFSSPSTAALHLPRRSRTSVSRNPLT</sequence>
<reference evidence="3" key="1">
    <citation type="submission" date="2014-03" db="EMBL/GenBank/DDBJ databases">
        <authorList>
            <person name="Casaregola S."/>
        </authorList>
    </citation>
    <scope>NUCLEOTIDE SEQUENCE [LARGE SCALE GENOMIC DNA]</scope>
    <source>
        <strain evidence="3">CLIB 918</strain>
    </source>
</reference>
<evidence type="ECO:0000313" key="3">
    <source>
        <dbReference type="EMBL" id="CDO53860.1"/>
    </source>
</evidence>
<name>A0A0J9X9L3_GEOCN</name>
<gene>
    <name evidence="3" type="ORF">BN980_GECA06s00747g</name>
</gene>
<feature type="coiled-coil region" evidence="1">
    <location>
        <begin position="173"/>
        <end position="214"/>
    </location>
</feature>
<accession>A0A0J9X9L3</accession>
<organism evidence="3 4">
    <name type="scientific">Geotrichum candidum</name>
    <name type="common">Oospora lactis</name>
    <name type="synonym">Dipodascus geotrichum</name>
    <dbReference type="NCBI Taxonomy" id="1173061"/>
    <lineage>
        <taxon>Eukaryota</taxon>
        <taxon>Fungi</taxon>
        <taxon>Dikarya</taxon>
        <taxon>Ascomycota</taxon>
        <taxon>Saccharomycotina</taxon>
        <taxon>Dipodascomycetes</taxon>
        <taxon>Dipodascales</taxon>
        <taxon>Dipodascaceae</taxon>
        <taxon>Geotrichum</taxon>
    </lineage>
</organism>
<keyword evidence="1" id="KW-0175">Coiled coil</keyword>
<feature type="coiled-coil region" evidence="1">
    <location>
        <begin position="78"/>
        <end position="140"/>
    </location>
</feature>
<dbReference type="AlphaFoldDB" id="A0A0J9X9L3"/>
<evidence type="ECO:0000256" key="1">
    <source>
        <dbReference type="SAM" id="Coils"/>
    </source>
</evidence>
<feature type="region of interest" description="Disordered" evidence="2">
    <location>
        <begin position="393"/>
        <end position="415"/>
    </location>
</feature>
<evidence type="ECO:0000313" key="4">
    <source>
        <dbReference type="Proteomes" id="UP000242525"/>
    </source>
</evidence>
<dbReference type="Proteomes" id="UP000242525">
    <property type="component" value="Unassembled WGS sequence"/>
</dbReference>
<protein>
    <submittedName>
        <fullName evidence="3">Uncharacterized protein</fullName>
    </submittedName>
</protein>